<dbReference type="SUPFAM" id="SSF53623">
    <property type="entry name" value="MurD-like peptide ligases, catalytic domain"/>
    <property type="match status" value="1"/>
</dbReference>
<dbReference type="InterPro" id="IPR013221">
    <property type="entry name" value="Mur_ligase_cen"/>
</dbReference>
<dbReference type="GO" id="GO:0009252">
    <property type="term" value="P:peptidoglycan biosynthetic process"/>
    <property type="evidence" value="ECO:0007669"/>
    <property type="project" value="UniProtKB-UniRule"/>
</dbReference>
<keyword evidence="7 10" id="KW-0573">Peptidoglycan synthesis</keyword>
<dbReference type="GO" id="GO:0005737">
    <property type="term" value="C:cytoplasm"/>
    <property type="evidence" value="ECO:0007669"/>
    <property type="project" value="UniProtKB-SubCell"/>
</dbReference>
<comment type="catalytic activity">
    <reaction evidence="10 11">
        <text>D-alanyl-D-alanine + UDP-N-acetyl-alpha-D-muramoyl-L-alanyl-gamma-D-glutamyl-meso-2,6-diaminopimelate + ATP = UDP-N-acetyl-alpha-D-muramoyl-L-alanyl-gamma-D-glutamyl-meso-2,6-diaminopimeloyl-D-alanyl-D-alanine + ADP + phosphate + H(+)</text>
        <dbReference type="Rhea" id="RHEA:28374"/>
        <dbReference type="ChEBI" id="CHEBI:15378"/>
        <dbReference type="ChEBI" id="CHEBI:30616"/>
        <dbReference type="ChEBI" id="CHEBI:43474"/>
        <dbReference type="ChEBI" id="CHEBI:57822"/>
        <dbReference type="ChEBI" id="CHEBI:61386"/>
        <dbReference type="ChEBI" id="CHEBI:83905"/>
        <dbReference type="ChEBI" id="CHEBI:456216"/>
        <dbReference type="EC" id="6.3.2.10"/>
    </reaction>
</comment>
<protein>
    <recommendedName>
        <fullName evidence="10 11">UDP-N-acetylmuramoyl-tripeptide--D-alanyl-D-alanine ligase</fullName>
        <ecNumber evidence="10 11">6.3.2.10</ecNumber>
    </recommendedName>
    <alternativeName>
        <fullName evidence="10">D-alanyl-D-alanine-adding enzyme</fullName>
    </alternativeName>
</protein>
<evidence type="ECO:0000256" key="6">
    <source>
        <dbReference type="ARBA" id="ARBA00022960"/>
    </source>
</evidence>
<comment type="caution">
    <text evidence="15">The sequence shown here is derived from an EMBL/GenBank/DDBJ whole genome shotgun (WGS) entry which is preliminary data.</text>
</comment>
<comment type="similarity">
    <text evidence="10">Belongs to the MurCDEF family. MurF subfamily.</text>
</comment>
<evidence type="ECO:0000256" key="5">
    <source>
        <dbReference type="ARBA" id="ARBA00022840"/>
    </source>
</evidence>
<feature type="domain" description="Mur ligase central" evidence="14">
    <location>
        <begin position="105"/>
        <end position="293"/>
    </location>
</feature>
<dbReference type="Pfam" id="PF08245">
    <property type="entry name" value="Mur_ligase_M"/>
    <property type="match status" value="1"/>
</dbReference>
<evidence type="ECO:0000256" key="11">
    <source>
        <dbReference type="RuleBase" id="RU004136"/>
    </source>
</evidence>
<dbReference type="GO" id="GO:0008766">
    <property type="term" value="F:UDP-N-acetylmuramoylalanyl-D-glutamyl-2,6-diaminopimelate-D-alanyl-D-alanine ligase activity"/>
    <property type="evidence" value="ECO:0007669"/>
    <property type="project" value="RHEA"/>
</dbReference>
<proteinExistence type="inferred from homology"/>
<dbReference type="Gene3D" id="3.40.1190.10">
    <property type="entry name" value="Mur-like, catalytic domain"/>
    <property type="match status" value="1"/>
</dbReference>
<evidence type="ECO:0000259" key="14">
    <source>
        <dbReference type="Pfam" id="PF08245"/>
    </source>
</evidence>
<comment type="subcellular location">
    <subcellularLocation>
        <location evidence="10 11">Cytoplasm</location>
    </subcellularLocation>
</comment>
<evidence type="ECO:0000256" key="10">
    <source>
        <dbReference type="HAMAP-Rule" id="MF_02019"/>
    </source>
</evidence>
<comment type="pathway">
    <text evidence="10 11">Cell wall biogenesis; peptidoglycan biosynthesis.</text>
</comment>
<keyword evidence="1 10" id="KW-0963">Cytoplasm</keyword>
<dbReference type="HAMAP" id="MF_02019">
    <property type="entry name" value="MurF"/>
    <property type="match status" value="1"/>
</dbReference>
<dbReference type="EMBL" id="SMGD01000012">
    <property type="protein sequence ID" value="TCK57960.1"/>
    <property type="molecule type" value="Genomic_DNA"/>
</dbReference>
<dbReference type="GO" id="GO:0051301">
    <property type="term" value="P:cell division"/>
    <property type="evidence" value="ECO:0007669"/>
    <property type="project" value="UniProtKB-KW"/>
</dbReference>
<dbReference type="InterPro" id="IPR036615">
    <property type="entry name" value="Mur_ligase_C_dom_sf"/>
</dbReference>
<dbReference type="Pfam" id="PF02875">
    <property type="entry name" value="Mur_ligase_C"/>
    <property type="match status" value="1"/>
</dbReference>
<dbReference type="RefSeq" id="WP_131912487.1">
    <property type="nucleotide sequence ID" value="NZ_OU594967.1"/>
</dbReference>
<evidence type="ECO:0000313" key="15">
    <source>
        <dbReference type="EMBL" id="TCK57960.1"/>
    </source>
</evidence>
<dbReference type="PANTHER" id="PTHR43024">
    <property type="entry name" value="UDP-N-ACETYLMURAMOYL-TRIPEPTIDE--D-ALANYL-D-ALANINE LIGASE"/>
    <property type="match status" value="1"/>
</dbReference>
<feature type="binding site" evidence="10">
    <location>
        <begin position="107"/>
        <end position="113"/>
    </location>
    <ligand>
        <name>ATP</name>
        <dbReference type="ChEBI" id="CHEBI:30616"/>
    </ligand>
</feature>
<evidence type="ECO:0000256" key="9">
    <source>
        <dbReference type="ARBA" id="ARBA00023316"/>
    </source>
</evidence>
<reference evidence="15 16" key="1">
    <citation type="submission" date="2019-03" db="EMBL/GenBank/DDBJ databases">
        <title>Genomic Encyclopedia of Type Strains, Phase IV (KMG-IV): sequencing the most valuable type-strain genomes for metagenomic binning, comparative biology and taxonomic classification.</title>
        <authorList>
            <person name="Goeker M."/>
        </authorList>
    </citation>
    <scope>NUCLEOTIDE SEQUENCE [LARGE SCALE GENOMIC DNA]</scope>
    <source>
        <strain evidence="15 16">DSM 18577</strain>
    </source>
</reference>
<keyword evidence="16" id="KW-1185">Reference proteome</keyword>
<keyword evidence="5 10" id="KW-0067">ATP-binding</keyword>
<keyword evidence="9 10" id="KW-0961">Cell wall biogenesis/degradation</keyword>
<organism evidence="15 16">
    <name type="scientific">Celerinatantimonas diazotrophica</name>
    <dbReference type="NCBI Taxonomy" id="412034"/>
    <lineage>
        <taxon>Bacteria</taxon>
        <taxon>Pseudomonadati</taxon>
        <taxon>Pseudomonadota</taxon>
        <taxon>Gammaproteobacteria</taxon>
        <taxon>Celerinatantimonadaceae</taxon>
        <taxon>Celerinatantimonas</taxon>
    </lineage>
</organism>
<dbReference type="EC" id="6.3.2.10" evidence="10 11"/>
<gene>
    <name evidence="10" type="primary">murF</name>
    <name evidence="15" type="ORF">EV690_1664</name>
</gene>
<dbReference type="Pfam" id="PF01225">
    <property type="entry name" value="Mur_ligase"/>
    <property type="match status" value="1"/>
</dbReference>
<feature type="domain" description="Mur ligase C-terminal" evidence="13">
    <location>
        <begin position="315"/>
        <end position="439"/>
    </location>
</feature>
<evidence type="ECO:0000256" key="4">
    <source>
        <dbReference type="ARBA" id="ARBA00022741"/>
    </source>
</evidence>
<keyword evidence="6 10" id="KW-0133">Cell shape</keyword>
<accession>A0A4R1K220</accession>
<dbReference type="GO" id="GO:0047480">
    <property type="term" value="F:UDP-N-acetylmuramoyl-tripeptide-D-alanyl-D-alanine ligase activity"/>
    <property type="evidence" value="ECO:0007669"/>
    <property type="project" value="UniProtKB-UniRule"/>
</dbReference>
<dbReference type="AlphaFoldDB" id="A0A4R1K220"/>
<dbReference type="InterPro" id="IPR004101">
    <property type="entry name" value="Mur_ligase_C"/>
</dbReference>
<dbReference type="InterPro" id="IPR035911">
    <property type="entry name" value="MurE/MurF_N"/>
</dbReference>
<dbReference type="SUPFAM" id="SSF53244">
    <property type="entry name" value="MurD-like peptide ligases, peptide-binding domain"/>
    <property type="match status" value="1"/>
</dbReference>
<dbReference type="GO" id="GO:0071555">
    <property type="term" value="P:cell wall organization"/>
    <property type="evidence" value="ECO:0007669"/>
    <property type="project" value="UniProtKB-KW"/>
</dbReference>
<evidence type="ECO:0000256" key="3">
    <source>
        <dbReference type="ARBA" id="ARBA00022618"/>
    </source>
</evidence>
<evidence type="ECO:0000259" key="13">
    <source>
        <dbReference type="Pfam" id="PF02875"/>
    </source>
</evidence>
<keyword evidence="2 10" id="KW-0436">Ligase</keyword>
<dbReference type="InterPro" id="IPR000713">
    <property type="entry name" value="Mur_ligase_N"/>
</dbReference>
<comment type="function">
    <text evidence="10 11">Involved in cell wall formation. Catalyzes the final step in the synthesis of UDP-N-acetylmuramoyl-pentapeptide, the precursor of murein.</text>
</comment>
<dbReference type="PANTHER" id="PTHR43024:SF1">
    <property type="entry name" value="UDP-N-ACETYLMURAMOYL-TRIPEPTIDE--D-ALANYL-D-ALANINE LIGASE"/>
    <property type="match status" value="1"/>
</dbReference>
<dbReference type="OrthoDB" id="9801978at2"/>
<evidence type="ECO:0000256" key="8">
    <source>
        <dbReference type="ARBA" id="ARBA00023306"/>
    </source>
</evidence>
<keyword evidence="8 10" id="KW-0131">Cell cycle</keyword>
<dbReference type="UniPathway" id="UPA00219"/>
<dbReference type="Gene3D" id="3.90.190.20">
    <property type="entry name" value="Mur ligase, C-terminal domain"/>
    <property type="match status" value="1"/>
</dbReference>
<keyword evidence="4 10" id="KW-0547">Nucleotide-binding</keyword>
<evidence type="ECO:0000256" key="1">
    <source>
        <dbReference type="ARBA" id="ARBA00022490"/>
    </source>
</evidence>
<keyword evidence="3 10" id="KW-0132">Cell division</keyword>
<dbReference type="Gene3D" id="3.40.1390.10">
    <property type="entry name" value="MurE/MurF, N-terminal domain"/>
    <property type="match status" value="1"/>
</dbReference>
<dbReference type="Proteomes" id="UP000295565">
    <property type="component" value="Unassembled WGS sequence"/>
</dbReference>
<dbReference type="InterPro" id="IPR036565">
    <property type="entry name" value="Mur-like_cat_sf"/>
</dbReference>
<dbReference type="SUPFAM" id="SSF63418">
    <property type="entry name" value="MurE/MurF N-terminal domain"/>
    <property type="match status" value="1"/>
</dbReference>
<dbReference type="InterPro" id="IPR051046">
    <property type="entry name" value="MurCDEF_CellWall_CoF430Synth"/>
</dbReference>
<dbReference type="GO" id="GO:0008360">
    <property type="term" value="P:regulation of cell shape"/>
    <property type="evidence" value="ECO:0007669"/>
    <property type="project" value="UniProtKB-KW"/>
</dbReference>
<evidence type="ECO:0000256" key="2">
    <source>
        <dbReference type="ARBA" id="ARBA00022598"/>
    </source>
</evidence>
<dbReference type="NCBIfam" id="TIGR01143">
    <property type="entry name" value="murF"/>
    <property type="match status" value="1"/>
</dbReference>
<feature type="domain" description="Mur ligase N-terminal catalytic" evidence="12">
    <location>
        <begin position="24"/>
        <end position="94"/>
    </location>
</feature>
<evidence type="ECO:0000313" key="16">
    <source>
        <dbReference type="Proteomes" id="UP000295565"/>
    </source>
</evidence>
<dbReference type="GO" id="GO:0005524">
    <property type="term" value="F:ATP binding"/>
    <property type="evidence" value="ECO:0007669"/>
    <property type="project" value="UniProtKB-UniRule"/>
</dbReference>
<evidence type="ECO:0000259" key="12">
    <source>
        <dbReference type="Pfam" id="PF01225"/>
    </source>
</evidence>
<dbReference type="InterPro" id="IPR005863">
    <property type="entry name" value="UDP-N-AcMur_synth"/>
</dbReference>
<name>A0A4R1K220_9GAMM</name>
<sequence>MLMMHLSDIASVCQGQLIGEDQPIRSICTDSRHIAPEELFIALVGDRFDGHHYLQQVAQCGAGAVLVSQNVELDIPVIRVQDTRLALGQIAAFQRQQFSGPVAAITGSNGKTTVKEMLSAILALKYNVLYTQGNFNNDIGLPLTLLRLNEEHQAMVLELGANHPGEITYTANIAQANVALVNNVGDAHIEGFGSRTGVADEKSEIFAALSEQGCAVFESDSPYLSLFKQKASDARCVSFGLEQEADIWASNAQCLSDGCYQFELCSEHHCAWVRLKTPGLHNVKNACASAALALQMGMSLDECAKALSEFAGVSGRLRRLKLSEHITLFDDTYNANPNSFNAALDVLSGRDGFVMLVAGDMGELGEQSQQAHQSLGEQAKARQIELIATGAQMKYAVQGAGDYGHYYDDQPALAKALLERLHMLDAHHAEAMVVVKGSRSSQMEKTVQFIQQNFNKVHQC</sequence>
<evidence type="ECO:0000256" key="7">
    <source>
        <dbReference type="ARBA" id="ARBA00022984"/>
    </source>
</evidence>